<dbReference type="PANTHER" id="PTHR48153">
    <property type="entry name" value="UFM1-SPECIFIC PROTEASE 2"/>
    <property type="match status" value="1"/>
</dbReference>
<proteinExistence type="predicted"/>
<dbReference type="Gene3D" id="3.90.70.130">
    <property type="match status" value="1"/>
</dbReference>
<evidence type="ECO:0000259" key="3">
    <source>
        <dbReference type="Pfam" id="PF07910"/>
    </source>
</evidence>
<evidence type="ECO:0000313" key="4">
    <source>
        <dbReference type="EMBL" id="KAJ2780969.1"/>
    </source>
</evidence>
<keyword evidence="1" id="KW-0378">Hydrolase</keyword>
<organism evidence="4 5">
    <name type="scientific">Coemansia javaensis</name>
    <dbReference type="NCBI Taxonomy" id="2761396"/>
    <lineage>
        <taxon>Eukaryota</taxon>
        <taxon>Fungi</taxon>
        <taxon>Fungi incertae sedis</taxon>
        <taxon>Zoopagomycota</taxon>
        <taxon>Kickxellomycotina</taxon>
        <taxon>Kickxellomycetes</taxon>
        <taxon>Kickxellales</taxon>
        <taxon>Kickxellaceae</taxon>
        <taxon>Coemansia</taxon>
    </lineage>
</organism>
<comment type="caution">
    <text evidence="4">The sequence shown here is derived from an EMBL/GenBank/DDBJ whole genome shotgun (WGS) entry which is preliminary data.</text>
</comment>
<evidence type="ECO:0000256" key="2">
    <source>
        <dbReference type="SAM" id="MobiDB-lite"/>
    </source>
</evidence>
<dbReference type="AlphaFoldDB" id="A0A9W8LI51"/>
<dbReference type="OrthoDB" id="288987at2759"/>
<dbReference type="EMBL" id="JANBUL010000119">
    <property type="protein sequence ID" value="KAJ2780969.1"/>
    <property type="molecule type" value="Genomic_DNA"/>
</dbReference>
<dbReference type="InterPro" id="IPR012462">
    <property type="entry name" value="UFSP1/2_DUB_cat"/>
</dbReference>
<dbReference type="PANTHER" id="PTHR48153:SF4">
    <property type="entry name" value="UBIQUITIN CARBOXYL-TERMINAL HYDROLASE MUG105"/>
    <property type="match status" value="1"/>
</dbReference>
<dbReference type="Pfam" id="PF07910">
    <property type="entry name" value="Peptidase_C78"/>
    <property type="match status" value="1"/>
</dbReference>
<feature type="domain" description="UFSP1/2/DUB catalytic" evidence="3">
    <location>
        <begin position="34"/>
        <end position="201"/>
    </location>
</feature>
<evidence type="ECO:0000313" key="5">
    <source>
        <dbReference type="Proteomes" id="UP001140217"/>
    </source>
</evidence>
<dbReference type="GO" id="GO:0019783">
    <property type="term" value="F:ubiquitin-like protein peptidase activity"/>
    <property type="evidence" value="ECO:0007669"/>
    <property type="project" value="TreeGrafter"/>
</dbReference>
<gene>
    <name evidence="4" type="ORF">H4R18_003167</name>
</gene>
<dbReference type="Proteomes" id="UP001140217">
    <property type="component" value="Unassembled WGS sequence"/>
</dbReference>
<protein>
    <recommendedName>
        <fullName evidence="3">UFSP1/2/DUB catalytic domain-containing protein</fullName>
    </recommendedName>
</protein>
<name>A0A9W8LI51_9FUNG</name>
<reference evidence="4" key="1">
    <citation type="submission" date="2022-07" db="EMBL/GenBank/DDBJ databases">
        <title>Phylogenomic reconstructions and comparative analyses of Kickxellomycotina fungi.</title>
        <authorList>
            <person name="Reynolds N.K."/>
            <person name="Stajich J.E."/>
            <person name="Barry K."/>
            <person name="Grigoriev I.V."/>
            <person name="Crous P."/>
            <person name="Smith M.E."/>
        </authorList>
    </citation>
    <scope>NUCLEOTIDE SEQUENCE</scope>
    <source>
        <strain evidence="4">NBRC 105414</strain>
    </source>
</reference>
<keyword evidence="5" id="KW-1185">Reference proteome</keyword>
<sequence length="253" mass="26966">MGAAASRHDRPPAAAAAAAAAIRASDLARASPSLVLCRGATQLFRTTPADRGWACGYRNCQMLLSSTLGAGAEVPGVADLQRVLEQAWRAGYDPEGAAQLGHRVAGTRKWIGATEVYCILAQLGASPHVVDFHRPTAADGSHPALLEWIVAYFTDAPPPPHAAAARHPLYLQHQGHSRTVVGVDLAADPAPCLLVFDPDASPRRPGPDGFPHLPEFRLRLADTRRAAQYQIVYVDPAPPPHPPPRRIASVRIP</sequence>
<accession>A0A9W8LI51</accession>
<evidence type="ECO:0000256" key="1">
    <source>
        <dbReference type="ARBA" id="ARBA00022801"/>
    </source>
</evidence>
<feature type="region of interest" description="Disordered" evidence="2">
    <location>
        <begin position="234"/>
        <end position="253"/>
    </location>
</feature>